<dbReference type="SUPFAM" id="SSF51735">
    <property type="entry name" value="NAD(P)-binding Rossmann-fold domains"/>
    <property type="match status" value="1"/>
</dbReference>
<sequence length="310" mass="32020">MVEAQGPLSGRVVVVTGGGRGIGREHALAFARAGAAVVVNDLGGAGDGTGSSSGPAQEVAELIRSEGGAAVANSDDVSDEQGSARIVEQAVEEFGGLHVLVNNAGILRDKTLLNMDFEEWDSVVRVHLRGTFAMTRAAGRFWRDQAKAGKPVVGRVVNTSSGSGLFGNFGQSNYGAAKGGIASFTIIAAMELARYGVTVNAIAPVAKTRLTATAGMSLDIEEGFDPLAPQHVSPFVVWLGSERSGGVTGRVFSVVGGYVGVAEGWRIGSSLQVDGPLTFEAIEERFPAVFEKAAGNVSVFDSHPYGPQEG</sequence>
<evidence type="ECO:0000256" key="3">
    <source>
        <dbReference type="RuleBase" id="RU000363"/>
    </source>
</evidence>
<dbReference type="InterPro" id="IPR036291">
    <property type="entry name" value="NAD(P)-bd_dom_sf"/>
</dbReference>
<dbReference type="InterPro" id="IPR057326">
    <property type="entry name" value="KR_dom"/>
</dbReference>
<keyword evidence="2" id="KW-0560">Oxidoreductase</keyword>
<reference evidence="6" key="1">
    <citation type="submission" date="2018-07" db="EMBL/GenBank/DDBJ databases">
        <title>Streptacidiphilus bronchialis DSM 106435 chromosome.</title>
        <authorList>
            <person name="Batra D."/>
            <person name="Gulvik C.A."/>
        </authorList>
    </citation>
    <scope>NUCLEOTIDE SEQUENCE [LARGE SCALE GENOMIC DNA]</scope>
    <source>
        <strain evidence="6">DSM 106435</strain>
    </source>
</reference>
<feature type="domain" description="Ketoreductase" evidence="4">
    <location>
        <begin position="11"/>
        <end position="208"/>
    </location>
</feature>
<evidence type="ECO:0000256" key="1">
    <source>
        <dbReference type="ARBA" id="ARBA00006484"/>
    </source>
</evidence>
<proteinExistence type="inferred from homology"/>
<comment type="similarity">
    <text evidence="1 3">Belongs to the short-chain dehydrogenases/reductases (SDR) family.</text>
</comment>
<dbReference type="GO" id="GO:0016491">
    <property type="term" value="F:oxidoreductase activity"/>
    <property type="evidence" value="ECO:0007669"/>
    <property type="project" value="UniProtKB-KW"/>
</dbReference>
<dbReference type="SMART" id="SM00822">
    <property type="entry name" value="PKS_KR"/>
    <property type="match status" value="1"/>
</dbReference>
<keyword evidence="6" id="KW-1185">Reference proteome</keyword>
<dbReference type="Gene3D" id="3.40.50.720">
    <property type="entry name" value="NAD(P)-binding Rossmann-like Domain"/>
    <property type="match status" value="2"/>
</dbReference>
<gene>
    <name evidence="5" type="ORF">C7M71_001150</name>
</gene>
<dbReference type="InterPro" id="IPR020904">
    <property type="entry name" value="Sc_DH/Rdtase_CS"/>
</dbReference>
<dbReference type="OrthoDB" id="9808187at2"/>
<evidence type="ECO:0000259" key="4">
    <source>
        <dbReference type="SMART" id="SM00822"/>
    </source>
</evidence>
<dbReference type="PRINTS" id="PR00080">
    <property type="entry name" value="SDRFAMILY"/>
</dbReference>
<dbReference type="Pfam" id="PF00106">
    <property type="entry name" value="adh_short"/>
    <property type="match status" value="1"/>
</dbReference>
<dbReference type="PANTHER" id="PTHR45024:SF2">
    <property type="entry name" value="SCP2 DOMAIN-CONTAINING PROTEIN"/>
    <property type="match status" value="1"/>
</dbReference>
<protein>
    <submittedName>
        <fullName evidence="5">SDR family NAD(P)-dependent oxidoreductase</fullName>
    </submittedName>
</protein>
<dbReference type="KEGG" id="stri:C7M71_001150"/>
<dbReference type="Proteomes" id="UP000249340">
    <property type="component" value="Chromosome"/>
</dbReference>
<name>A0A345SRD5_9ACTN</name>
<evidence type="ECO:0000256" key="2">
    <source>
        <dbReference type="ARBA" id="ARBA00023002"/>
    </source>
</evidence>
<dbReference type="NCBIfam" id="NF005861">
    <property type="entry name" value="PRK07791.1"/>
    <property type="match status" value="1"/>
</dbReference>
<organism evidence="5 6">
    <name type="scientific">Peterkaempfera bronchialis</name>
    <dbReference type="NCBI Taxonomy" id="2126346"/>
    <lineage>
        <taxon>Bacteria</taxon>
        <taxon>Bacillati</taxon>
        <taxon>Actinomycetota</taxon>
        <taxon>Actinomycetes</taxon>
        <taxon>Kitasatosporales</taxon>
        <taxon>Streptomycetaceae</taxon>
        <taxon>Peterkaempfera</taxon>
    </lineage>
</organism>
<dbReference type="EMBL" id="CP031264">
    <property type="protein sequence ID" value="AXI76290.1"/>
    <property type="molecule type" value="Genomic_DNA"/>
</dbReference>
<dbReference type="AlphaFoldDB" id="A0A345SRD5"/>
<dbReference type="FunFam" id="3.40.50.720:FF:000446">
    <property type="entry name" value="Short chain dehydrogenase"/>
    <property type="match status" value="1"/>
</dbReference>
<accession>A0A345SRD5</accession>
<evidence type="ECO:0000313" key="5">
    <source>
        <dbReference type="EMBL" id="AXI76290.1"/>
    </source>
</evidence>
<dbReference type="PANTHER" id="PTHR45024">
    <property type="entry name" value="DEHYDROGENASES, SHORT CHAIN"/>
    <property type="match status" value="1"/>
</dbReference>
<dbReference type="PROSITE" id="PS00061">
    <property type="entry name" value="ADH_SHORT"/>
    <property type="match status" value="1"/>
</dbReference>
<dbReference type="InterPro" id="IPR002347">
    <property type="entry name" value="SDR_fam"/>
</dbReference>
<evidence type="ECO:0000313" key="6">
    <source>
        <dbReference type="Proteomes" id="UP000249340"/>
    </source>
</evidence>
<dbReference type="InterPro" id="IPR051687">
    <property type="entry name" value="Peroxisomal_Beta-Oxidation"/>
</dbReference>
<dbReference type="RefSeq" id="WP_111489140.1">
    <property type="nucleotide sequence ID" value="NZ_CP031264.1"/>
</dbReference>
<dbReference type="PRINTS" id="PR00081">
    <property type="entry name" value="GDHRDH"/>
</dbReference>